<name>A0A9P6AF90_9AGAM</name>
<evidence type="ECO:0000256" key="1">
    <source>
        <dbReference type="SAM" id="MobiDB-lite"/>
    </source>
</evidence>
<dbReference type="EMBL" id="MU129219">
    <property type="protein sequence ID" value="KAF9504497.1"/>
    <property type="molecule type" value="Genomic_DNA"/>
</dbReference>
<dbReference type="Proteomes" id="UP000886523">
    <property type="component" value="Unassembled WGS sequence"/>
</dbReference>
<feature type="region of interest" description="Disordered" evidence="1">
    <location>
        <begin position="1"/>
        <end position="28"/>
    </location>
</feature>
<organism evidence="2 3">
    <name type="scientific">Hydnum rufescens UP504</name>
    <dbReference type="NCBI Taxonomy" id="1448309"/>
    <lineage>
        <taxon>Eukaryota</taxon>
        <taxon>Fungi</taxon>
        <taxon>Dikarya</taxon>
        <taxon>Basidiomycota</taxon>
        <taxon>Agaricomycotina</taxon>
        <taxon>Agaricomycetes</taxon>
        <taxon>Cantharellales</taxon>
        <taxon>Hydnaceae</taxon>
        <taxon>Hydnum</taxon>
    </lineage>
</organism>
<proteinExistence type="predicted"/>
<feature type="compositionally biased region" description="Low complexity" evidence="1">
    <location>
        <begin position="1"/>
        <end position="22"/>
    </location>
</feature>
<reference evidence="2" key="1">
    <citation type="journal article" date="2020" name="Nat. Commun.">
        <title>Large-scale genome sequencing of mycorrhizal fungi provides insights into the early evolution of symbiotic traits.</title>
        <authorList>
            <person name="Miyauchi S."/>
            <person name="Kiss E."/>
            <person name="Kuo A."/>
            <person name="Drula E."/>
            <person name="Kohler A."/>
            <person name="Sanchez-Garcia M."/>
            <person name="Morin E."/>
            <person name="Andreopoulos B."/>
            <person name="Barry K.W."/>
            <person name="Bonito G."/>
            <person name="Buee M."/>
            <person name="Carver A."/>
            <person name="Chen C."/>
            <person name="Cichocki N."/>
            <person name="Clum A."/>
            <person name="Culley D."/>
            <person name="Crous P.W."/>
            <person name="Fauchery L."/>
            <person name="Girlanda M."/>
            <person name="Hayes R.D."/>
            <person name="Keri Z."/>
            <person name="LaButti K."/>
            <person name="Lipzen A."/>
            <person name="Lombard V."/>
            <person name="Magnuson J."/>
            <person name="Maillard F."/>
            <person name="Murat C."/>
            <person name="Nolan M."/>
            <person name="Ohm R.A."/>
            <person name="Pangilinan J."/>
            <person name="Pereira M.F."/>
            <person name="Perotto S."/>
            <person name="Peter M."/>
            <person name="Pfister S."/>
            <person name="Riley R."/>
            <person name="Sitrit Y."/>
            <person name="Stielow J.B."/>
            <person name="Szollosi G."/>
            <person name="Zifcakova L."/>
            <person name="Stursova M."/>
            <person name="Spatafora J.W."/>
            <person name="Tedersoo L."/>
            <person name="Vaario L.M."/>
            <person name="Yamada A."/>
            <person name="Yan M."/>
            <person name="Wang P."/>
            <person name="Xu J."/>
            <person name="Bruns T."/>
            <person name="Baldrian P."/>
            <person name="Vilgalys R."/>
            <person name="Dunand C."/>
            <person name="Henrissat B."/>
            <person name="Grigoriev I.V."/>
            <person name="Hibbett D."/>
            <person name="Nagy L.G."/>
            <person name="Martin F.M."/>
        </authorList>
    </citation>
    <scope>NUCLEOTIDE SEQUENCE</scope>
    <source>
        <strain evidence="2">UP504</strain>
    </source>
</reference>
<gene>
    <name evidence="2" type="ORF">BS47DRAFT_1401327</name>
</gene>
<comment type="caution">
    <text evidence="2">The sequence shown here is derived from an EMBL/GenBank/DDBJ whole genome shotgun (WGS) entry which is preliminary data.</text>
</comment>
<accession>A0A9P6AF90</accession>
<protein>
    <submittedName>
        <fullName evidence="2">Uncharacterized protein</fullName>
    </submittedName>
</protein>
<keyword evidence="3" id="KW-1185">Reference proteome</keyword>
<dbReference type="AlphaFoldDB" id="A0A9P6AF90"/>
<sequence>MSASRAPRNSPASFAQAASSSRSKGRNCQHLPTVLQSTLATFNPIIVFGEVPKFTKKDLSSVSLEESHGPFTVATTSAPRTTSPLMLSNLKSSAAGMCSCYIIIFLRKSKVSAFCIALYCL</sequence>
<evidence type="ECO:0000313" key="2">
    <source>
        <dbReference type="EMBL" id="KAF9504497.1"/>
    </source>
</evidence>
<evidence type="ECO:0000313" key="3">
    <source>
        <dbReference type="Proteomes" id="UP000886523"/>
    </source>
</evidence>